<protein>
    <submittedName>
        <fullName evidence="1">Uncharacterized protein</fullName>
    </submittedName>
</protein>
<proteinExistence type="predicted"/>
<comment type="caution">
    <text evidence="1">The sequence shown here is derived from an EMBL/GenBank/DDBJ whole genome shotgun (WGS) entry which is preliminary data.</text>
</comment>
<dbReference type="EMBL" id="JACXVP010000003">
    <property type="protein sequence ID" value="KAG5618751.1"/>
    <property type="molecule type" value="Genomic_DNA"/>
</dbReference>
<evidence type="ECO:0000313" key="2">
    <source>
        <dbReference type="Proteomes" id="UP000824120"/>
    </source>
</evidence>
<gene>
    <name evidence="1" type="ORF">H5410_018575</name>
</gene>
<sequence>MERTTGLVIQNAQTKIRPLDHPKQSACPLRVVASTSPLIEGARLLHCRRLTRICSDRFDGCCRSFLFYCAGIVTGCQRLTV</sequence>
<dbReference type="Proteomes" id="UP000824120">
    <property type="component" value="Chromosome 3"/>
</dbReference>
<dbReference type="AlphaFoldDB" id="A0A9J6A3S4"/>
<name>A0A9J6A3S4_SOLCO</name>
<evidence type="ECO:0000313" key="1">
    <source>
        <dbReference type="EMBL" id="KAG5618751.1"/>
    </source>
</evidence>
<accession>A0A9J6A3S4</accession>
<keyword evidence="2" id="KW-1185">Reference proteome</keyword>
<reference evidence="1 2" key="1">
    <citation type="submission" date="2020-09" db="EMBL/GenBank/DDBJ databases">
        <title>De no assembly of potato wild relative species, Solanum commersonii.</title>
        <authorList>
            <person name="Cho K."/>
        </authorList>
    </citation>
    <scope>NUCLEOTIDE SEQUENCE [LARGE SCALE GENOMIC DNA]</scope>
    <source>
        <strain evidence="1">LZ3.2</strain>
        <tissue evidence="1">Leaf</tissue>
    </source>
</reference>
<organism evidence="1 2">
    <name type="scientific">Solanum commersonii</name>
    <name type="common">Commerson's wild potato</name>
    <name type="synonym">Commerson's nightshade</name>
    <dbReference type="NCBI Taxonomy" id="4109"/>
    <lineage>
        <taxon>Eukaryota</taxon>
        <taxon>Viridiplantae</taxon>
        <taxon>Streptophyta</taxon>
        <taxon>Embryophyta</taxon>
        <taxon>Tracheophyta</taxon>
        <taxon>Spermatophyta</taxon>
        <taxon>Magnoliopsida</taxon>
        <taxon>eudicotyledons</taxon>
        <taxon>Gunneridae</taxon>
        <taxon>Pentapetalae</taxon>
        <taxon>asterids</taxon>
        <taxon>lamiids</taxon>
        <taxon>Solanales</taxon>
        <taxon>Solanaceae</taxon>
        <taxon>Solanoideae</taxon>
        <taxon>Solaneae</taxon>
        <taxon>Solanum</taxon>
    </lineage>
</organism>